<dbReference type="AlphaFoldDB" id="A0A382FCY0"/>
<dbReference type="EMBL" id="UINC01049138">
    <property type="protein sequence ID" value="SVB60535.1"/>
    <property type="molecule type" value="Genomic_DNA"/>
</dbReference>
<dbReference type="InterPro" id="IPR036653">
    <property type="entry name" value="CinA-like_C"/>
</dbReference>
<feature type="non-terminal residue" evidence="2">
    <location>
        <position position="264"/>
    </location>
</feature>
<feature type="region of interest" description="Disordered" evidence="1">
    <location>
        <begin position="164"/>
        <end position="184"/>
    </location>
</feature>
<organism evidence="2">
    <name type="scientific">marine metagenome</name>
    <dbReference type="NCBI Taxonomy" id="408172"/>
    <lineage>
        <taxon>unclassified sequences</taxon>
        <taxon>metagenomes</taxon>
        <taxon>ecological metagenomes</taxon>
    </lineage>
</organism>
<dbReference type="GO" id="GO:0005634">
    <property type="term" value="C:nucleus"/>
    <property type="evidence" value="ECO:0007669"/>
    <property type="project" value="TreeGrafter"/>
</dbReference>
<dbReference type="GO" id="GO:0005737">
    <property type="term" value="C:cytoplasm"/>
    <property type="evidence" value="ECO:0007669"/>
    <property type="project" value="TreeGrafter"/>
</dbReference>
<sequence>VQISVIQAIHTANISGVIALAGGGSQALADLLKQPGASSTILEAIVPYSGSAMVNFLGRAPDQACSALTARQMAMQAWQRARQLSSKQADTLFGLGLTAALATQPQRKGSDRCYIALQTLTETLELAIDFTLPASAQLRQQQENLCTEQALGLLGHLIGRETSVQQSKDRSDQYQRSFSSTAGKPDWQSVLLGKQSSTLEVAGPSLIFPGAFDPIHKGHMEMKRIAEQHTAMSALFEISVFNVDKPPLDYWEMQKRHASLTDLG</sequence>
<name>A0A382FCY0_9ZZZZ</name>
<dbReference type="SUPFAM" id="SSF52374">
    <property type="entry name" value="Nucleotidylyl transferase"/>
    <property type="match status" value="1"/>
</dbReference>
<evidence type="ECO:0000256" key="1">
    <source>
        <dbReference type="SAM" id="MobiDB-lite"/>
    </source>
</evidence>
<feature type="non-terminal residue" evidence="2">
    <location>
        <position position="1"/>
    </location>
</feature>
<dbReference type="Gene3D" id="3.90.950.20">
    <property type="entry name" value="CinA-like"/>
    <property type="match status" value="1"/>
</dbReference>
<dbReference type="GO" id="GO:0000309">
    <property type="term" value="F:nicotinamide-nucleotide adenylyltransferase activity"/>
    <property type="evidence" value="ECO:0007669"/>
    <property type="project" value="TreeGrafter"/>
</dbReference>
<protein>
    <recommendedName>
        <fullName evidence="3">Cytidyltransferase-like domain-containing protein</fullName>
    </recommendedName>
</protein>
<dbReference type="PANTHER" id="PTHR31285">
    <property type="entry name" value="NICOTINAMIDE MONONUCLEOTIDE ADENYLYLTRANSFERASE"/>
    <property type="match status" value="1"/>
</dbReference>
<evidence type="ECO:0000313" key="2">
    <source>
        <dbReference type="EMBL" id="SVB60535.1"/>
    </source>
</evidence>
<evidence type="ECO:0008006" key="3">
    <source>
        <dbReference type="Google" id="ProtNLM"/>
    </source>
</evidence>
<gene>
    <name evidence="2" type="ORF">METZ01_LOCUS213389</name>
</gene>
<proteinExistence type="predicted"/>
<dbReference type="SUPFAM" id="SSF142433">
    <property type="entry name" value="CinA-like"/>
    <property type="match status" value="1"/>
</dbReference>
<dbReference type="PANTHER" id="PTHR31285:SF0">
    <property type="entry name" value="NICOTINAMIDE MONONUCLEOTIDE ADENYLYLTRANSFERASE"/>
    <property type="match status" value="1"/>
</dbReference>
<dbReference type="GO" id="GO:0016887">
    <property type="term" value="F:ATP hydrolysis activity"/>
    <property type="evidence" value="ECO:0007669"/>
    <property type="project" value="TreeGrafter"/>
</dbReference>
<accession>A0A382FCY0</accession>
<reference evidence="2" key="1">
    <citation type="submission" date="2018-05" db="EMBL/GenBank/DDBJ databases">
        <authorList>
            <person name="Lanie J.A."/>
            <person name="Ng W.-L."/>
            <person name="Kazmierczak K.M."/>
            <person name="Andrzejewski T.M."/>
            <person name="Davidsen T.M."/>
            <person name="Wayne K.J."/>
            <person name="Tettelin H."/>
            <person name="Glass J.I."/>
            <person name="Rusch D."/>
            <person name="Podicherti R."/>
            <person name="Tsui H.-C.T."/>
            <person name="Winkler M.E."/>
        </authorList>
    </citation>
    <scope>NUCLEOTIDE SEQUENCE</scope>
</reference>